<evidence type="ECO:0000313" key="1">
    <source>
        <dbReference type="EMBL" id="KAA4649535.1"/>
    </source>
</evidence>
<name>A0A642C2Y1_BACOV</name>
<dbReference type="SUPFAM" id="SSF49899">
    <property type="entry name" value="Concanavalin A-like lectins/glucanases"/>
    <property type="match status" value="1"/>
</dbReference>
<organism evidence="1 2">
    <name type="scientific">Bacteroides ovatus</name>
    <dbReference type="NCBI Taxonomy" id="28116"/>
    <lineage>
        <taxon>Bacteria</taxon>
        <taxon>Pseudomonadati</taxon>
        <taxon>Bacteroidota</taxon>
        <taxon>Bacteroidia</taxon>
        <taxon>Bacteroidales</taxon>
        <taxon>Bacteroidaceae</taxon>
        <taxon>Bacteroides</taxon>
    </lineage>
</organism>
<gene>
    <name evidence="1" type="ORF">F3B98_31520</name>
</gene>
<dbReference type="GO" id="GO:0004553">
    <property type="term" value="F:hydrolase activity, hydrolyzing O-glycosyl compounds"/>
    <property type="evidence" value="ECO:0007669"/>
    <property type="project" value="UniProtKB-ARBA"/>
</dbReference>
<proteinExistence type="predicted"/>
<dbReference type="AlphaFoldDB" id="A0A642C2Y1"/>
<protein>
    <submittedName>
        <fullName evidence="1">LamG domain-containing protein</fullName>
    </submittedName>
</protein>
<dbReference type="Gene3D" id="2.60.120.200">
    <property type="match status" value="1"/>
</dbReference>
<evidence type="ECO:0000313" key="2">
    <source>
        <dbReference type="Proteomes" id="UP000435985"/>
    </source>
</evidence>
<dbReference type="InterPro" id="IPR013320">
    <property type="entry name" value="ConA-like_dom_sf"/>
</dbReference>
<feature type="non-terminal residue" evidence="1">
    <location>
        <position position="1"/>
    </location>
</feature>
<comment type="caution">
    <text evidence="1">The sequence shown here is derived from an EMBL/GenBank/DDBJ whole genome shotgun (WGS) entry which is preliminary data.</text>
</comment>
<accession>A0A642C2Y1</accession>
<reference evidence="1 2" key="1">
    <citation type="journal article" date="2019" name="Nat. Med.">
        <title>A library of human gut bacterial isolates paired with longitudinal multiomics data enables mechanistic microbiome research.</title>
        <authorList>
            <person name="Poyet M."/>
            <person name="Groussin M."/>
            <person name="Gibbons S.M."/>
            <person name="Avila-Pacheco J."/>
            <person name="Jiang X."/>
            <person name="Kearney S.M."/>
            <person name="Perrotta A.R."/>
            <person name="Berdy B."/>
            <person name="Zhao S."/>
            <person name="Lieberman T.D."/>
            <person name="Swanson P.K."/>
            <person name="Smith M."/>
            <person name="Roesemann S."/>
            <person name="Alexander J.E."/>
            <person name="Rich S.A."/>
            <person name="Livny J."/>
            <person name="Vlamakis H."/>
            <person name="Clish C."/>
            <person name="Bullock K."/>
            <person name="Deik A."/>
            <person name="Scott J."/>
            <person name="Pierce K.A."/>
            <person name="Xavier R.J."/>
            <person name="Alm E.J."/>
        </authorList>
    </citation>
    <scope>NUCLEOTIDE SEQUENCE [LARGE SCALE GENOMIC DNA]</scope>
    <source>
        <strain evidence="1 2">BIOML-A14</strain>
    </source>
</reference>
<dbReference type="EMBL" id="VWFO01000543">
    <property type="protein sequence ID" value="KAA4649535.1"/>
    <property type="molecule type" value="Genomic_DNA"/>
</dbReference>
<sequence length="99" mass="11307">TMDIAPYIPEGSCKFIIGDLSTWNGRQFRGKIYDVRIWHTIRTQQQIADNYQIFLKGDEEGLVANWQLNVKSGSSIKDITGKYPATLVNLTWSDLDNLN</sequence>
<dbReference type="Proteomes" id="UP000435985">
    <property type="component" value="Unassembled WGS sequence"/>
</dbReference>
<dbReference type="GO" id="GO:0005975">
    <property type="term" value="P:carbohydrate metabolic process"/>
    <property type="evidence" value="ECO:0007669"/>
    <property type="project" value="UniProtKB-ARBA"/>
</dbReference>